<dbReference type="STRING" id="6183.A0A5K4F1U9"/>
<keyword evidence="2" id="KW-1185">Reference proteome</keyword>
<dbReference type="InParanoid" id="A0A5K4F1U9"/>
<evidence type="ECO:0000313" key="2">
    <source>
        <dbReference type="Proteomes" id="UP000008854"/>
    </source>
</evidence>
<dbReference type="AlphaFoldDB" id="A0A5K4F1U9"/>
<protein>
    <submittedName>
        <fullName evidence="3">Uncharacterized protein</fullName>
    </submittedName>
</protein>
<proteinExistence type="predicted"/>
<evidence type="ECO:0000313" key="3">
    <source>
        <dbReference type="WBParaSite" id="Smp_302870.1"/>
    </source>
</evidence>
<reference evidence="2" key="1">
    <citation type="journal article" date="2012" name="PLoS Negl. Trop. Dis.">
        <title>A systematically improved high quality genome and transcriptome of the human blood fluke Schistosoma mansoni.</title>
        <authorList>
            <person name="Protasio A.V."/>
            <person name="Tsai I.J."/>
            <person name="Babbage A."/>
            <person name="Nichol S."/>
            <person name="Hunt M."/>
            <person name="Aslett M.A."/>
            <person name="De Silva N."/>
            <person name="Velarde G.S."/>
            <person name="Anderson T.J."/>
            <person name="Clark R.C."/>
            <person name="Davidson C."/>
            <person name="Dillon G.P."/>
            <person name="Holroyd N.E."/>
            <person name="LoVerde P.T."/>
            <person name="Lloyd C."/>
            <person name="McQuillan J."/>
            <person name="Oliveira G."/>
            <person name="Otto T.D."/>
            <person name="Parker-Manuel S.J."/>
            <person name="Quail M.A."/>
            <person name="Wilson R.A."/>
            <person name="Zerlotini A."/>
            <person name="Dunne D.W."/>
            <person name="Berriman M."/>
        </authorList>
    </citation>
    <scope>NUCLEOTIDE SEQUENCE [LARGE SCALE GENOMIC DNA]</scope>
    <source>
        <strain evidence="2">Puerto Rican</strain>
    </source>
</reference>
<evidence type="ECO:0000256" key="1">
    <source>
        <dbReference type="SAM" id="MobiDB-lite"/>
    </source>
</evidence>
<dbReference type="Proteomes" id="UP000008854">
    <property type="component" value="Unassembled WGS sequence"/>
</dbReference>
<organism evidence="2 3">
    <name type="scientific">Schistosoma mansoni</name>
    <name type="common">Blood fluke</name>
    <dbReference type="NCBI Taxonomy" id="6183"/>
    <lineage>
        <taxon>Eukaryota</taxon>
        <taxon>Metazoa</taxon>
        <taxon>Spiralia</taxon>
        <taxon>Lophotrochozoa</taxon>
        <taxon>Platyhelminthes</taxon>
        <taxon>Trematoda</taxon>
        <taxon>Digenea</taxon>
        <taxon>Strigeidida</taxon>
        <taxon>Schistosomatoidea</taxon>
        <taxon>Schistosomatidae</taxon>
        <taxon>Schistosoma</taxon>
    </lineage>
</organism>
<feature type="compositionally biased region" description="Low complexity" evidence="1">
    <location>
        <begin position="67"/>
        <end position="76"/>
    </location>
</feature>
<dbReference type="WBParaSite" id="Smp_302870.1">
    <property type="protein sequence ID" value="Smp_302870.1"/>
    <property type="gene ID" value="Smp_302870"/>
</dbReference>
<accession>A0A5K4F1U9</accession>
<name>A0A5K4F1U9_SCHMA</name>
<feature type="region of interest" description="Disordered" evidence="1">
    <location>
        <begin position="1"/>
        <end position="88"/>
    </location>
</feature>
<sequence>MEAATGRLFHRPTGHLVSLADSQQTNQSEVDDFQGESYEYESTNVEQKTKAVTAPKQPSSDKRKVASSKSKVPSKSQTNEESEISNDDILSQQEQILAQLAENGDVVDLNTLFPGVSVTEVSPGVCLVTKPNGDRFNVSYANYINCCLNVLQKIFILASVTLIRCITF</sequence>
<reference evidence="3" key="2">
    <citation type="submission" date="2019-11" db="UniProtKB">
        <authorList>
            <consortium name="WormBaseParasite"/>
        </authorList>
    </citation>
    <scope>IDENTIFICATION</scope>
    <source>
        <strain evidence="3">Puerto Rican</strain>
    </source>
</reference>